<proteinExistence type="predicted"/>
<dbReference type="AlphaFoldDB" id="A0A2N0WIC0"/>
<accession>A0A2N0WIC0</accession>
<evidence type="ECO:0000313" key="2">
    <source>
        <dbReference type="Proteomes" id="UP000233553"/>
    </source>
</evidence>
<reference evidence="1 2" key="1">
    <citation type="submission" date="2017-12" db="EMBL/GenBank/DDBJ databases">
        <title>Draft Genome sequences of multiple microbial strains isolated from spacecraft associated surfaces.</title>
        <authorList>
            <person name="Seuylemezian A."/>
            <person name="Vaishampayan P."/>
            <person name="Venkateswaran K."/>
        </authorList>
    </citation>
    <scope>NUCLEOTIDE SEQUENCE [LARGE SCALE GENOMIC DNA]</scope>
    <source>
        <strain evidence="1 2">2P01AA</strain>
    </source>
</reference>
<gene>
    <name evidence="1" type="ORF">CW311_04335</name>
</gene>
<dbReference type="RefSeq" id="WP_101235745.1">
    <property type="nucleotide sequence ID" value="NZ_PISJ01000005.1"/>
</dbReference>
<evidence type="ECO:0000313" key="1">
    <source>
        <dbReference type="EMBL" id="PKF35524.1"/>
    </source>
</evidence>
<protein>
    <submittedName>
        <fullName evidence="1">Uncharacterized protein</fullName>
    </submittedName>
</protein>
<organism evidence="1 2">
    <name type="scientific">Acinetobacter proteolyticus</name>
    <dbReference type="NCBI Taxonomy" id="1776741"/>
    <lineage>
        <taxon>Bacteria</taxon>
        <taxon>Pseudomonadati</taxon>
        <taxon>Pseudomonadota</taxon>
        <taxon>Gammaproteobacteria</taxon>
        <taxon>Moraxellales</taxon>
        <taxon>Moraxellaceae</taxon>
        <taxon>Acinetobacter</taxon>
    </lineage>
</organism>
<comment type="caution">
    <text evidence="1">The sequence shown here is derived from an EMBL/GenBank/DDBJ whole genome shotgun (WGS) entry which is preliminary data.</text>
</comment>
<dbReference type="EMBL" id="PISJ01000005">
    <property type="protein sequence ID" value="PKF35524.1"/>
    <property type="molecule type" value="Genomic_DNA"/>
</dbReference>
<sequence>MTILTDLSKIKSNISSDISPELFLNSIDVNFLTGKAIESLIENGVNPQLKSSESILNSIYYLIAELEENHQHERDIWLNSEIFKYVGSINKTAASE</sequence>
<dbReference type="Proteomes" id="UP000233553">
    <property type="component" value="Unassembled WGS sequence"/>
</dbReference>
<name>A0A2N0WIC0_9GAMM</name>